<sequence>MTDNPTPQPSPVPWPEGRFVGRANFHNLLVQGVQQAAHHACPLLWLCDPDFADWPLGERQLMQALDDWAVATRTHPLAQLRVLGQRFDDMRLRHARFVDLRARWSHRVEVRVWSAGQASLPSVLWTPSWTMQRLDSARDVAVATTETVQRTRLDEALQQLWSQARPGFPATALGL</sequence>
<comment type="caution">
    <text evidence="1">The sequence shown here is derived from an EMBL/GenBank/DDBJ whole genome shotgun (WGS) entry which is preliminary data.</text>
</comment>
<proteinExistence type="predicted"/>
<dbReference type="EMBL" id="JBHTBZ010000089">
    <property type="protein sequence ID" value="MFC7462950.1"/>
    <property type="molecule type" value="Genomic_DNA"/>
</dbReference>
<dbReference type="RefSeq" id="WP_382204175.1">
    <property type="nucleotide sequence ID" value="NZ_JBHTBZ010000089.1"/>
</dbReference>
<gene>
    <name evidence="1" type="ORF">ACFQU0_21240</name>
</gene>
<reference evidence="2" key="1">
    <citation type="journal article" date="2019" name="Int. J. Syst. Evol. Microbiol.">
        <title>The Global Catalogue of Microorganisms (GCM) 10K type strain sequencing project: providing services to taxonomists for standard genome sequencing and annotation.</title>
        <authorList>
            <consortium name="The Broad Institute Genomics Platform"/>
            <consortium name="The Broad Institute Genome Sequencing Center for Infectious Disease"/>
            <person name="Wu L."/>
            <person name="Ma J."/>
        </authorList>
    </citation>
    <scope>NUCLEOTIDE SEQUENCE [LARGE SCALE GENOMIC DNA]</scope>
    <source>
        <strain evidence="2">CCUG 53903</strain>
    </source>
</reference>
<dbReference type="Proteomes" id="UP001596457">
    <property type="component" value="Unassembled WGS sequence"/>
</dbReference>
<protein>
    <submittedName>
        <fullName evidence="1">Uncharacterized protein</fullName>
    </submittedName>
</protein>
<evidence type="ECO:0000313" key="1">
    <source>
        <dbReference type="EMBL" id="MFC7462950.1"/>
    </source>
</evidence>
<name>A0ABW2SJ34_9BURK</name>
<accession>A0ABW2SJ34</accession>
<organism evidence="1 2">
    <name type="scientific">Hydrogenophaga defluvii</name>
    <dbReference type="NCBI Taxonomy" id="249410"/>
    <lineage>
        <taxon>Bacteria</taxon>
        <taxon>Pseudomonadati</taxon>
        <taxon>Pseudomonadota</taxon>
        <taxon>Betaproteobacteria</taxon>
        <taxon>Burkholderiales</taxon>
        <taxon>Comamonadaceae</taxon>
        <taxon>Hydrogenophaga</taxon>
    </lineage>
</organism>
<keyword evidence="2" id="KW-1185">Reference proteome</keyword>
<evidence type="ECO:0000313" key="2">
    <source>
        <dbReference type="Proteomes" id="UP001596457"/>
    </source>
</evidence>